<dbReference type="Proteomes" id="UP000276389">
    <property type="component" value="Unassembled WGS sequence"/>
</dbReference>
<evidence type="ECO:0000313" key="1">
    <source>
        <dbReference type="EMBL" id="RSK70329.1"/>
    </source>
</evidence>
<reference evidence="1 2" key="1">
    <citation type="submission" date="2018-12" db="EMBL/GenBank/DDBJ databases">
        <title>The Genome Submission of two Enterobacter spp. strains.</title>
        <authorList>
            <person name="Wu W."/>
            <person name="Wei L."/>
            <person name="Feng Y."/>
            <person name="Zong Z."/>
        </authorList>
    </citation>
    <scope>NUCLEOTIDE SEQUENCE [LARGE SCALE GENOMIC DNA]</scope>
    <source>
        <strain evidence="1 2">WCHEHu045002</strain>
    </source>
</reference>
<dbReference type="RefSeq" id="WP_125913338.1">
    <property type="nucleotide sequence ID" value="NZ_RWHU01000001.1"/>
</dbReference>
<dbReference type="EMBL" id="RWHU01000001">
    <property type="protein sequence ID" value="RSK70329.1"/>
    <property type="molecule type" value="Genomic_DNA"/>
</dbReference>
<proteinExistence type="predicted"/>
<protein>
    <submittedName>
        <fullName evidence="1">Uncharacterized protein</fullName>
    </submittedName>
</protein>
<organism evidence="1 2">
    <name type="scientific">Enterobacter huaxiensis</name>
    <dbReference type="NCBI Taxonomy" id="2494702"/>
    <lineage>
        <taxon>Bacteria</taxon>
        <taxon>Pseudomonadati</taxon>
        <taxon>Pseudomonadota</taxon>
        <taxon>Gammaproteobacteria</taxon>
        <taxon>Enterobacterales</taxon>
        <taxon>Enterobacteriaceae</taxon>
        <taxon>Enterobacter</taxon>
    </lineage>
</organism>
<comment type="caution">
    <text evidence="1">The sequence shown here is derived from an EMBL/GenBank/DDBJ whole genome shotgun (WGS) entry which is preliminary data.</text>
</comment>
<evidence type="ECO:0000313" key="2">
    <source>
        <dbReference type="Proteomes" id="UP000276389"/>
    </source>
</evidence>
<accession>A0A3R9Q050</accession>
<name>A0A3R9Q050_9ENTR</name>
<sequence length="66" mass="7437">MTTVQGLSVGDIVSLKGEDGEWLVESIIRNDREQQIVYYHEETGNFIQMDIADALAKLDVVLRKGE</sequence>
<dbReference type="AlphaFoldDB" id="A0A3R9Q050"/>
<gene>
    <name evidence="1" type="ORF">EJE24_00710</name>
</gene>